<evidence type="ECO:0000313" key="2">
    <source>
        <dbReference type="EMBL" id="CAJ1396722.1"/>
    </source>
</evidence>
<feature type="region of interest" description="Disordered" evidence="1">
    <location>
        <begin position="595"/>
        <end position="626"/>
    </location>
</feature>
<feature type="region of interest" description="Disordered" evidence="1">
    <location>
        <begin position="516"/>
        <end position="550"/>
    </location>
</feature>
<name>A0AA36IZ94_9DINO</name>
<feature type="compositionally biased region" description="Basic and acidic residues" evidence="1">
    <location>
        <begin position="516"/>
        <end position="538"/>
    </location>
</feature>
<gene>
    <name evidence="2" type="ORF">EVOR1521_LOCUS20894</name>
</gene>
<dbReference type="Proteomes" id="UP001178507">
    <property type="component" value="Unassembled WGS sequence"/>
</dbReference>
<organism evidence="2 3">
    <name type="scientific">Effrenium voratum</name>
    <dbReference type="NCBI Taxonomy" id="2562239"/>
    <lineage>
        <taxon>Eukaryota</taxon>
        <taxon>Sar</taxon>
        <taxon>Alveolata</taxon>
        <taxon>Dinophyceae</taxon>
        <taxon>Suessiales</taxon>
        <taxon>Symbiodiniaceae</taxon>
        <taxon>Effrenium</taxon>
    </lineage>
</organism>
<evidence type="ECO:0000313" key="3">
    <source>
        <dbReference type="Proteomes" id="UP001178507"/>
    </source>
</evidence>
<comment type="caution">
    <text evidence="2">The sequence shown here is derived from an EMBL/GenBank/DDBJ whole genome shotgun (WGS) entry which is preliminary data.</text>
</comment>
<proteinExistence type="predicted"/>
<reference evidence="2" key="1">
    <citation type="submission" date="2023-08" db="EMBL/GenBank/DDBJ databases">
        <authorList>
            <person name="Chen Y."/>
            <person name="Shah S."/>
            <person name="Dougan E. K."/>
            <person name="Thang M."/>
            <person name="Chan C."/>
        </authorList>
    </citation>
    <scope>NUCLEOTIDE SEQUENCE</scope>
</reference>
<sequence>MALEAEDMTVDHLREVLDGMVCRNSTSPITLAEQPPGSFNPVNFPCADLLHTDNASVHLFDVIFNYRKEIDFTVLEREYKRDIENEDLDLISAPFGLQKKVGKDVKLQMVILKALDGSYTIWKHFIFPQKCKAPLFMKLGFGVAKRAIWMQEPKLGRKIVQYCIETMGGRQFKCAELSSNAIVKSKTVSSFEDKTDEEVDAGFDFILAHGPRSSSEMQQLRWMTKELRRKASPIHGWPQALVGRALRNLASDGALARKEFDWPIPLTTKYYHSWLLEIMEEIWDFDLSAFTMLGEAGAGKSPLGRSVLMAQVRHNKARFNLSGQPCIRSTPEIDFLRGEQGSVLMGDFLDDTSLHMLPMKLLKAFLDVGLYESMCWARWGATKWVQNEPRAVADNTYDDGVSEEPAYANTVSFETFFKLMRPSIVESATLAHMDAVFKRTCILLNTKTHVYYRKAGINTEAVPRVWEINAEYLTEEGKRLYGLHKGGTKEITDDFVEEVKKEQLWVEAVMHKRFAERSRSKEDEEEDAKRNRIREQVFGERPAAVPSVTQQMQDKQKRALEKSAVSVKKEKFEMEQEGVFKKAKTWSLNMQSSGSVIDLDSSPQKVVSPSPVAPDHAQPKEATRAASSLLCSQESIEMDQAAEEMDEAWLHPAGCGASNETYSEVCLCNSLRSLGCPISYDKNGPFTAADGCEMLAPLGATLKLVSTNSKLQPGKFIVLDTTRSHFFAVINANGKVQKVDDGMHAYISADVFAEFMKSPMYHVFKLTFMCAGASSLCPAFHIPGGALSKPVYSTHMKSCSCGHKALSKAHDIEAVVYSRSGPSDAIVRTMRCTAWGCRKTYGPNFVNVDGCKLNTANPQDIQKVLFVNVKRGFSLEYLQYHTQLEFRAFVSSRAIQDVYENVYGTVDDTDFTRFRKAHADAIMYWAALQELSSLGINQPIEIGNELSEISLAAYDKHLHSKGFPPRNKASVTELVGDGHAKVHVKCSEVAPHQGKPRKNGKGKPYGHGWFMIVDPKNLQVLSVSCMSKPENNEVVKDSLLKILPMYKKVNCFVLDRNCAFMPQALEVKEFKQVKYWTIDCFHATGHKKTCKCNPLHVPRLAKRLKHVNTSAAEQVFAWFRSYARVLNESSPLRHAFKVLYYCKMHNQAIRNKKATYINQHGQQKRKRVAKPYQCSSVYKKPSAK</sequence>
<feature type="compositionally biased region" description="Low complexity" evidence="1">
    <location>
        <begin position="601"/>
        <end position="614"/>
    </location>
</feature>
<evidence type="ECO:0000256" key="1">
    <source>
        <dbReference type="SAM" id="MobiDB-lite"/>
    </source>
</evidence>
<protein>
    <submittedName>
        <fullName evidence="2">Uncharacterized protein</fullName>
    </submittedName>
</protein>
<keyword evidence="3" id="KW-1185">Reference proteome</keyword>
<dbReference type="EMBL" id="CAUJNA010003241">
    <property type="protein sequence ID" value="CAJ1396722.1"/>
    <property type="molecule type" value="Genomic_DNA"/>
</dbReference>
<accession>A0AA36IZ94</accession>
<dbReference type="AlphaFoldDB" id="A0AA36IZ94"/>